<dbReference type="EMBL" id="VFQC01000001">
    <property type="protein sequence ID" value="TQN30196.1"/>
    <property type="molecule type" value="Genomic_DNA"/>
</dbReference>
<feature type="domain" description="NAD(P)-binding" evidence="1">
    <location>
        <begin position="11"/>
        <end position="182"/>
    </location>
</feature>
<dbReference type="Pfam" id="PF13460">
    <property type="entry name" value="NAD_binding_10"/>
    <property type="match status" value="1"/>
</dbReference>
<dbReference type="SUPFAM" id="SSF51735">
    <property type="entry name" value="NAD(P)-binding Rossmann-fold domains"/>
    <property type="match status" value="1"/>
</dbReference>
<dbReference type="PANTHER" id="PTHR43162:SF1">
    <property type="entry name" value="PRESTALK A DIFFERENTIATION PROTEIN A"/>
    <property type="match status" value="1"/>
</dbReference>
<comment type="caution">
    <text evidence="2">The sequence shown here is derived from an EMBL/GenBank/DDBJ whole genome shotgun (WGS) entry which is preliminary data.</text>
</comment>
<gene>
    <name evidence="2" type="ORF">FHX37_0057</name>
</gene>
<dbReference type="OrthoDB" id="4457504at2"/>
<proteinExistence type="predicted"/>
<dbReference type="InterPro" id="IPR016040">
    <property type="entry name" value="NAD(P)-bd_dom"/>
</dbReference>
<keyword evidence="3" id="KW-1185">Reference proteome</keyword>
<sequence length="289" mass="31006">MAARGKILVTGATGNVGHHIVSQLRARGTDFRVLTRDPASAALPDGVEAVGGDLASPQALEPALEGVDTVFLLWPFPSADGVEALIDTIARHARRVVYFSAMGAPGEPEPETPGVWGRIERAIRDAGLEWTFLRVGGLAVNTLGWADDIRRYGAVRWSYGGAGRSLVHERDVADVAVLALTEEGHTGSTYNLTGPEVLTQAEQARTIGEAIGSPVRWEELSREETRQRFLAHVGDPGFAEQALDTWAAMVDNPEPVTADVAEVTGRPARTFREWAVDHAEDFLPAAATV</sequence>
<evidence type="ECO:0000313" key="3">
    <source>
        <dbReference type="Proteomes" id="UP000317422"/>
    </source>
</evidence>
<protein>
    <submittedName>
        <fullName evidence="2">Uncharacterized protein YbjT (DUF2867 family)</fullName>
    </submittedName>
</protein>
<dbReference type="AlphaFoldDB" id="A0A543NEE9"/>
<name>A0A543NEE9_9ACTN</name>
<dbReference type="InterPro" id="IPR036291">
    <property type="entry name" value="NAD(P)-bd_dom_sf"/>
</dbReference>
<reference evidence="2 3" key="1">
    <citation type="submission" date="2019-06" db="EMBL/GenBank/DDBJ databases">
        <title>Sequencing the genomes of 1000 actinobacteria strains.</title>
        <authorList>
            <person name="Klenk H.-P."/>
        </authorList>
    </citation>
    <scope>NUCLEOTIDE SEQUENCE [LARGE SCALE GENOMIC DNA]</scope>
    <source>
        <strain evidence="2 3">DSM 45015</strain>
    </source>
</reference>
<dbReference type="InterPro" id="IPR051604">
    <property type="entry name" value="Ergot_Alk_Oxidoreductase"/>
</dbReference>
<dbReference type="Gene3D" id="3.40.50.720">
    <property type="entry name" value="NAD(P)-binding Rossmann-like Domain"/>
    <property type="match status" value="1"/>
</dbReference>
<evidence type="ECO:0000313" key="2">
    <source>
        <dbReference type="EMBL" id="TQN30196.1"/>
    </source>
</evidence>
<dbReference type="RefSeq" id="WP_141921475.1">
    <property type="nucleotide sequence ID" value="NZ_VFQC01000001.1"/>
</dbReference>
<evidence type="ECO:0000259" key="1">
    <source>
        <dbReference type="Pfam" id="PF13460"/>
    </source>
</evidence>
<organism evidence="2 3">
    <name type="scientific">Haloactinospora alba</name>
    <dbReference type="NCBI Taxonomy" id="405555"/>
    <lineage>
        <taxon>Bacteria</taxon>
        <taxon>Bacillati</taxon>
        <taxon>Actinomycetota</taxon>
        <taxon>Actinomycetes</taxon>
        <taxon>Streptosporangiales</taxon>
        <taxon>Nocardiopsidaceae</taxon>
        <taxon>Haloactinospora</taxon>
    </lineage>
</organism>
<dbReference type="Proteomes" id="UP000317422">
    <property type="component" value="Unassembled WGS sequence"/>
</dbReference>
<accession>A0A543NEE9</accession>
<dbReference type="PANTHER" id="PTHR43162">
    <property type="match status" value="1"/>
</dbReference>